<evidence type="ECO:0000256" key="3">
    <source>
        <dbReference type="ARBA" id="ARBA00022679"/>
    </source>
</evidence>
<evidence type="ECO:0000256" key="1">
    <source>
        <dbReference type="ARBA" id="ARBA00009995"/>
    </source>
</evidence>
<reference evidence="6" key="1">
    <citation type="submission" date="2020-08" db="EMBL/GenBank/DDBJ databases">
        <title>Genome sequencing and assembly of the red palm weevil Rhynchophorus ferrugineus.</title>
        <authorList>
            <person name="Dias G.B."/>
            <person name="Bergman C.M."/>
            <person name="Manee M."/>
        </authorList>
    </citation>
    <scope>NUCLEOTIDE SEQUENCE</scope>
    <source>
        <strain evidence="6">AA-2017</strain>
        <tissue evidence="6">Whole larva</tissue>
    </source>
</reference>
<keyword evidence="3 4" id="KW-0808">Transferase</keyword>
<gene>
    <name evidence="6" type="ORF">GWI33_016723</name>
</gene>
<keyword evidence="2 4" id="KW-0328">Glycosyltransferase</keyword>
<evidence type="ECO:0000256" key="2">
    <source>
        <dbReference type="ARBA" id="ARBA00022676"/>
    </source>
</evidence>
<dbReference type="SUPFAM" id="SSF53756">
    <property type="entry name" value="UDP-Glycosyltransferase/glycogen phosphorylase"/>
    <property type="match status" value="1"/>
</dbReference>
<dbReference type="Gene3D" id="3.40.50.2000">
    <property type="entry name" value="Glycogen Phosphorylase B"/>
    <property type="match status" value="1"/>
</dbReference>
<dbReference type="InterPro" id="IPR050271">
    <property type="entry name" value="UDP-glycosyltransferase"/>
</dbReference>
<dbReference type="AlphaFoldDB" id="A0A834HY54"/>
<protein>
    <recommendedName>
        <fullName evidence="5">UDP-glucuronosyltransferase</fullName>
        <ecNumber evidence="5">2.4.1.17</ecNumber>
    </recommendedName>
</protein>
<dbReference type="InterPro" id="IPR002213">
    <property type="entry name" value="UDP_glucos_trans"/>
</dbReference>
<dbReference type="EC" id="2.4.1.17" evidence="5"/>
<proteinExistence type="inferred from homology"/>
<keyword evidence="7" id="KW-1185">Reference proteome</keyword>
<evidence type="ECO:0000256" key="4">
    <source>
        <dbReference type="RuleBase" id="RU003718"/>
    </source>
</evidence>
<comment type="catalytic activity">
    <reaction evidence="5">
        <text>glucuronate acceptor + UDP-alpha-D-glucuronate = acceptor beta-D-glucuronoside + UDP + H(+)</text>
        <dbReference type="Rhea" id="RHEA:21032"/>
        <dbReference type="ChEBI" id="CHEBI:15378"/>
        <dbReference type="ChEBI" id="CHEBI:58052"/>
        <dbReference type="ChEBI" id="CHEBI:58223"/>
        <dbReference type="ChEBI" id="CHEBI:132367"/>
        <dbReference type="ChEBI" id="CHEBI:132368"/>
        <dbReference type="EC" id="2.4.1.17"/>
    </reaction>
</comment>
<dbReference type="InterPro" id="IPR035595">
    <property type="entry name" value="UDP_glycos_trans_CS"/>
</dbReference>
<dbReference type="GO" id="GO:0016020">
    <property type="term" value="C:membrane"/>
    <property type="evidence" value="ECO:0007669"/>
    <property type="project" value="UniProtKB-SubCell"/>
</dbReference>
<dbReference type="EMBL" id="JAACXV010014113">
    <property type="protein sequence ID" value="KAF7270324.1"/>
    <property type="molecule type" value="Genomic_DNA"/>
</dbReference>
<name>A0A834HY54_RHYFE</name>
<dbReference type="GO" id="GO:0015020">
    <property type="term" value="F:glucuronosyltransferase activity"/>
    <property type="evidence" value="ECO:0007669"/>
    <property type="project" value="UniProtKB-EC"/>
</dbReference>
<dbReference type="Proteomes" id="UP000625711">
    <property type="component" value="Unassembled WGS sequence"/>
</dbReference>
<dbReference type="FunFam" id="3.40.50.2000:FF:000050">
    <property type="entry name" value="UDP-glucuronosyltransferase"/>
    <property type="match status" value="1"/>
</dbReference>
<dbReference type="PROSITE" id="PS00375">
    <property type="entry name" value="UDPGT"/>
    <property type="match status" value="1"/>
</dbReference>
<organism evidence="6 7">
    <name type="scientific">Rhynchophorus ferrugineus</name>
    <name type="common">Red palm weevil</name>
    <name type="synonym">Curculio ferrugineus</name>
    <dbReference type="NCBI Taxonomy" id="354439"/>
    <lineage>
        <taxon>Eukaryota</taxon>
        <taxon>Metazoa</taxon>
        <taxon>Ecdysozoa</taxon>
        <taxon>Arthropoda</taxon>
        <taxon>Hexapoda</taxon>
        <taxon>Insecta</taxon>
        <taxon>Pterygota</taxon>
        <taxon>Neoptera</taxon>
        <taxon>Endopterygota</taxon>
        <taxon>Coleoptera</taxon>
        <taxon>Polyphaga</taxon>
        <taxon>Cucujiformia</taxon>
        <taxon>Curculionidae</taxon>
        <taxon>Dryophthorinae</taxon>
        <taxon>Rhynchophorus</taxon>
    </lineage>
</organism>
<comment type="caution">
    <text evidence="6">The sequence shown here is derived from an EMBL/GenBank/DDBJ whole genome shotgun (WGS) entry which is preliminary data.</text>
</comment>
<comment type="subcellular location">
    <subcellularLocation>
        <location evidence="5">Membrane</location>
        <topology evidence="5">Single-pass membrane protein</topology>
    </subcellularLocation>
</comment>
<dbReference type="PANTHER" id="PTHR48043:SF114">
    <property type="entry name" value="IP04436P-RELATED"/>
    <property type="match status" value="1"/>
</dbReference>
<dbReference type="PANTHER" id="PTHR48043">
    <property type="entry name" value="EG:EG0003.4 PROTEIN-RELATED"/>
    <property type="match status" value="1"/>
</dbReference>
<dbReference type="CDD" id="cd03784">
    <property type="entry name" value="GT1_Gtf-like"/>
    <property type="match status" value="1"/>
</dbReference>
<dbReference type="OrthoDB" id="5835829at2759"/>
<evidence type="ECO:0000256" key="5">
    <source>
        <dbReference type="RuleBase" id="RU362059"/>
    </source>
</evidence>
<evidence type="ECO:0000313" key="6">
    <source>
        <dbReference type="EMBL" id="KAF7270324.1"/>
    </source>
</evidence>
<evidence type="ECO:0000313" key="7">
    <source>
        <dbReference type="Proteomes" id="UP000625711"/>
    </source>
</evidence>
<accession>A0A834HY54</accession>
<comment type="similarity">
    <text evidence="1 4">Belongs to the UDP-glycosyltransferase family.</text>
</comment>
<sequence>MRTTGYIVALFVCLVFLECASCYNILVIFSHLVKSRYYVFRPLFQELAERGHNLTIISHISTKKDIKNVRDVLLSTRETRHLLDVKFIGGRRQRYFEPKMLSDSARMICESSLKAEPFQSFLREEHNYHLALVDLFNTNCFFGLVNKLKIPYIALSPCAMMPWQSGWFGTPSNPSYIPSVFLAPPVPMTFLQRLENTLIHLAHIAWYKIYMENPGTELSRKYVGYDPVDPYNASLFLVNIHHTFQGSRPLSPSVVEIGGLHVFDRKPEKLPKDVEEWIDGATNGLIYFSMGSVLKGHTFPRDKLEIFNKVFAELPYRVLWKWESDDLPGKPDNVKTIKWAQQFDILCQPNTKLFISHGGLLGTTESVYCGVPVLAMPQFGDQPLNAQALKQQGAAVILDLKDVTYDRLKEAITESFKSKIQQNAKELSARFRDRLVSPLDTSVYWVEHVARYRGAPHLKSAAVDMPFYQKIKPNKKKVKKH</sequence>
<dbReference type="Pfam" id="PF00201">
    <property type="entry name" value="UDPGT"/>
    <property type="match status" value="1"/>
</dbReference>